<dbReference type="PROSITE" id="PS00061">
    <property type="entry name" value="ADH_SHORT"/>
    <property type="match status" value="1"/>
</dbReference>
<gene>
    <name evidence="3" type="ORF">SAMN05444336_10131</name>
</gene>
<organism evidence="3 4">
    <name type="scientific">Albimonas donghaensis</name>
    <dbReference type="NCBI Taxonomy" id="356660"/>
    <lineage>
        <taxon>Bacteria</taxon>
        <taxon>Pseudomonadati</taxon>
        <taxon>Pseudomonadota</taxon>
        <taxon>Alphaproteobacteria</taxon>
        <taxon>Rhodobacterales</taxon>
        <taxon>Paracoccaceae</taxon>
        <taxon>Albimonas</taxon>
    </lineage>
</organism>
<accession>A0A1H2QEU7</accession>
<dbReference type="Gene3D" id="3.40.50.720">
    <property type="entry name" value="NAD(P)-binding Rossmann-like Domain"/>
    <property type="match status" value="1"/>
</dbReference>
<dbReference type="PRINTS" id="PR00080">
    <property type="entry name" value="SDRFAMILY"/>
</dbReference>
<proteinExistence type="inferred from homology"/>
<dbReference type="RefSeq" id="WP_092679137.1">
    <property type="nucleotide sequence ID" value="NZ_FNMZ01000001.1"/>
</dbReference>
<sequence length="260" mass="27542">MTRTILITGATDGIGRLTARTLAAEGHKVLLHGRSADKLAAVARDMDGDPETYLADFARLDEVAALAGAILARHETLDVLINNAGVYKTPRTRTPAGLDMRFVVNAIAPYLLTRTLLPILPQDGRVVNLSSAAQAPVDLAALRGEVALDDMGAYAQSKLAITIWTQELARRHPEGPVFVAVNPGSLLASKMVKEGFGVAGNDLRIGADILRRAALSDEFAEASGRYFDNDRGRFAQPHAAAQDARHAASVMQAIGDLAGG</sequence>
<evidence type="ECO:0000256" key="2">
    <source>
        <dbReference type="RuleBase" id="RU000363"/>
    </source>
</evidence>
<dbReference type="InterPro" id="IPR036291">
    <property type="entry name" value="NAD(P)-bd_dom_sf"/>
</dbReference>
<dbReference type="AlphaFoldDB" id="A0A1H2QEU7"/>
<dbReference type="Proteomes" id="UP000199118">
    <property type="component" value="Unassembled WGS sequence"/>
</dbReference>
<protein>
    <submittedName>
        <fullName evidence="3">Short-chain dehydrogenase</fullName>
    </submittedName>
</protein>
<reference evidence="3 4" key="1">
    <citation type="submission" date="2016-10" db="EMBL/GenBank/DDBJ databases">
        <authorList>
            <person name="de Groot N.N."/>
        </authorList>
    </citation>
    <scope>NUCLEOTIDE SEQUENCE [LARGE SCALE GENOMIC DNA]</scope>
    <source>
        <strain evidence="3 4">DSM 17890</strain>
    </source>
</reference>
<keyword evidence="1" id="KW-0560">Oxidoreductase</keyword>
<dbReference type="PANTHER" id="PTHR43157:SF31">
    <property type="entry name" value="PHOSPHATIDYLINOSITOL-GLYCAN BIOSYNTHESIS CLASS F PROTEIN"/>
    <property type="match status" value="1"/>
</dbReference>
<evidence type="ECO:0000313" key="4">
    <source>
        <dbReference type="Proteomes" id="UP000199118"/>
    </source>
</evidence>
<evidence type="ECO:0000313" key="3">
    <source>
        <dbReference type="EMBL" id="SDW05585.1"/>
    </source>
</evidence>
<dbReference type="STRING" id="356660.SAMN05444336_10131"/>
<dbReference type="SUPFAM" id="SSF51735">
    <property type="entry name" value="NAD(P)-binding Rossmann-fold domains"/>
    <property type="match status" value="1"/>
</dbReference>
<evidence type="ECO:0000256" key="1">
    <source>
        <dbReference type="ARBA" id="ARBA00023002"/>
    </source>
</evidence>
<keyword evidence="4" id="KW-1185">Reference proteome</keyword>
<dbReference type="PRINTS" id="PR00081">
    <property type="entry name" value="GDHRDH"/>
</dbReference>
<dbReference type="PANTHER" id="PTHR43157">
    <property type="entry name" value="PHOSPHATIDYLINOSITOL-GLYCAN BIOSYNTHESIS CLASS F PROTEIN-RELATED"/>
    <property type="match status" value="1"/>
</dbReference>
<dbReference type="InterPro" id="IPR020904">
    <property type="entry name" value="Sc_DH/Rdtase_CS"/>
</dbReference>
<dbReference type="Pfam" id="PF00106">
    <property type="entry name" value="adh_short"/>
    <property type="match status" value="1"/>
</dbReference>
<dbReference type="InterPro" id="IPR002347">
    <property type="entry name" value="SDR_fam"/>
</dbReference>
<dbReference type="GO" id="GO:0016491">
    <property type="term" value="F:oxidoreductase activity"/>
    <property type="evidence" value="ECO:0007669"/>
    <property type="project" value="UniProtKB-KW"/>
</dbReference>
<dbReference type="EMBL" id="FNMZ01000001">
    <property type="protein sequence ID" value="SDW05585.1"/>
    <property type="molecule type" value="Genomic_DNA"/>
</dbReference>
<comment type="similarity">
    <text evidence="2">Belongs to the short-chain dehydrogenases/reductases (SDR) family.</text>
</comment>
<dbReference type="OrthoDB" id="9785826at2"/>
<name>A0A1H2QEU7_9RHOB</name>